<protein>
    <submittedName>
        <fullName evidence="1">Uncharacterized protein</fullName>
    </submittedName>
</protein>
<dbReference type="Gene3D" id="3.30.300.130">
    <property type="entry name" value="Fe-S cluster assembly (FSCA)"/>
    <property type="match status" value="1"/>
</dbReference>
<sequence length="105" mass="12279">MFYCNPDCRGPKQETMEREKVTDYIRSIRDPEKPATLEDLHVVYEDGVMLITRVALPFRTNFESIIDLKAYLQDSGRTRFHTYVESYNNRTIIPTMFSSSADSNM</sequence>
<reference evidence="1" key="1">
    <citation type="submission" date="2020-11" db="EMBL/GenBank/DDBJ databases">
        <authorList>
            <person name="Tran Van P."/>
        </authorList>
    </citation>
    <scope>NUCLEOTIDE SEQUENCE</scope>
</reference>
<organism evidence="1">
    <name type="scientific">Timema monikensis</name>
    <dbReference type="NCBI Taxonomy" id="170555"/>
    <lineage>
        <taxon>Eukaryota</taxon>
        <taxon>Metazoa</taxon>
        <taxon>Ecdysozoa</taxon>
        <taxon>Arthropoda</taxon>
        <taxon>Hexapoda</taxon>
        <taxon>Insecta</taxon>
        <taxon>Pterygota</taxon>
        <taxon>Neoptera</taxon>
        <taxon>Polyneoptera</taxon>
        <taxon>Phasmatodea</taxon>
        <taxon>Timematodea</taxon>
        <taxon>Timematoidea</taxon>
        <taxon>Timematidae</taxon>
        <taxon>Timema</taxon>
    </lineage>
</organism>
<accession>A0A7R9E2Z6</accession>
<evidence type="ECO:0000313" key="1">
    <source>
        <dbReference type="EMBL" id="CAD7426482.1"/>
    </source>
</evidence>
<dbReference type="EMBL" id="OB793207">
    <property type="protein sequence ID" value="CAD7426482.1"/>
    <property type="molecule type" value="Genomic_DNA"/>
</dbReference>
<dbReference type="InterPro" id="IPR034904">
    <property type="entry name" value="FSCA_dom_sf"/>
</dbReference>
<name>A0A7R9E2Z6_9NEOP</name>
<proteinExistence type="predicted"/>
<dbReference type="AlphaFoldDB" id="A0A7R9E2Z6"/>
<gene>
    <name evidence="1" type="ORF">TMSB3V08_LOCUS3367</name>
</gene>